<proteinExistence type="predicted"/>
<feature type="compositionally biased region" description="Low complexity" evidence="1">
    <location>
        <begin position="29"/>
        <end position="39"/>
    </location>
</feature>
<keyword evidence="3" id="KW-1185">Reference proteome</keyword>
<dbReference type="EMBL" id="PYWC01000051">
    <property type="protein sequence ID" value="PWW75126.1"/>
    <property type="molecule type" value="Genomic_DNA"/>
</dbReference>
<feature type="compositionally biased region" description="Polar residues" evidence="1">
    <location>
        <begin position="62"/>
        <end position="71"/>
    </location>
</feature>
<sequence length="84" mass="9148">MSPSHPVSGGRGGGILRVLRYPFFGTRCTTPDTTSPTNTLLIPRDSPAGPHGRNMPLGFLPSRTSLESSNRSARGFLHRDFLLR</sequence>
<gene>
    <name evidence="2" type="ORF">C7212DRAFT_322915</name>
</gene>
<feature type="region of interest" description="Disordered" evidence="1">
    <location>
        <begin position="29"/>
        <end position="71"/>
    </location>
</feature>
<name>A0A317SNV8_9PEZI</name>
<dbReference type="Proteomes" id="UP000246991">
    <property type="component" value="Unassembled WGS sequence"/>
</dbReference>
<protein>
    <submittedName>
        <fullName evidence="2">Uncharacterized protein</fullName>
    </submittedName>
</protein>
<accession>A0A317SNV8</accession>
<dbReference type="AlphaFoldDB" id="A0A317SNV8"/>
<reference evidence="2 3" key="1">
    <citation type="submission" date="2018-03" db="EMBL/GenBank/DDBJ databases">
        <title>Genomes of Pezizomycetes fungi and the evolution of truffles.</title>
        <authorList>
            <person name="Murat C."/>
            <person name="Payen T."/>
            <person name="Noel B."/>
            <person name="Kuo A."/>
            <person name="Martin F.M."/>
        </authorList>
    </citation>
    <scope>NUCLEOTIDE SEQUENCE [LARGE SCALE GENOMIC DNA]</scope>
    <source>
        <strain evidence="2">091103-1</strain>
    </source>
</reference>
<evidence type="ECO:0000256" key="1">
    <source>
        <dbReference type="SAM" id="MobiDB-lite"/>
    </source>
</evidence>
<comment type="caution">
    <text evidence="2">The sequence shown here is derived from an EMBL/GenBank/DDBJ whole genome shotgun (WGS) entry which is preliminary data.</text>
</comment>
<organism evidence="2 3">
    <name type="scientific">Tuber magnatum</name>
    <name type="common">white Piedmont truffle</name>
    <dbReference type="NCBI Taxonomy" id="42249"/>
    <lineage>
        <taxon>Eukaryota</taxon>
        <taxon>Fungi</taxon>
        <taxon>Dikarya</taxon>
        <taxon>Ascomycota</taxon>
        <taxon>Pezizomycotina</taxon>
        <taxon>Pezizomycetes</taxon>
        <taxon>Pezizales</taxon>
        <taxon>Tuberaceae</taxon>
        <taxon>Tuber</taxon>
    </lineage>
</organism>
<evidence type="ECO:0000313" key="3">
    <source>
        <dbReference type="Proteomes" id="UP000246991"/>
    </source>
</evidence>
<evidence type="ECO:0000313" key="2">
    <source>
        <dbReference type="EMBL" id="PWW75126.1"/>
    </source>
</evidence>